<organism evidence="2 3">
    <name type="scientific">Sinorhizobium sojae CCBAU 05684</name>
    <dbReference type="NCBI Taxonomy" id="716928"/>
    <lineage>
        <taxon>Bacteria</taxon>
        <taxon>Pseudomonadati</taxon>
        <taxon>Pseudomonadota</taxon>
        <taxon>Alphaproteobacteria</taxon>
        <taxon>Hyphomicrobiales</taxon>
        <taxon>Rhizobiaceae</taxon>
        <taxon>Sinorhizobium/Ensifer group</taxon>
        <taxon>Sinorhizobium</taxon>
    </lineage>
</organism>
<reference evidence="2 3" key="1">
    <citation type="submission" date="2017-08" db="EMBL/GenBank/DDBJ databases">
        <title>Multipartite genome sequences of Sinorhizobium species nodulating soybeans.</title>
        <authorList>
            <person name="Tian C.F."/>
        </authorList>
    </citation>
    <scope>NUCLEOTIDE SEQUENCE [LARGE SCALE GENOMIC DNA]</scope>
    <source>
        <strain evidence="2 3">CCBAU 05684</strain>
    </source>
</reference>
<keyword evidence="1" id="KW-1133">Transmembrane helix</keyword>
<keyword evidence="1" id="KW-0472">Membrane</keyword>
<keyword evidence="1" id="KW-0812">Transmembrane</keyword>
<evidence type="ECO:0000313" key="3">
    <source>
        <dbReference type="Proteomes" id="UP000217211"/>
    </source>
</evidence>
<dbReference type="AlphaFoldDB" id="A0A249PBE7"/>
<dbReference type="Proteomes" id="UP000217211">
    <property type="component" value="Chromosome"/>
</dbReference>
<sequence length="42" mass="4463">MNENGTGSKGFPSLTVRALFSSAVVNVLMISIASSQLSRTKY</sequence>
<feature type="transmembrane region" description="Helical" evidence="1">
    <location>
        <begin position="14"/>
        <end position="33"/>
    </location>
</feature>
<proteinExistence type="predicted"/>
<evidence type="ECO:0000256" key="1">
    <source>
        <dbReference type="SAM" id="Phobius"/>
    </source>
</evidence>
<dbReference type="KEGG" id="esj:SJ05684_c11430"/>
<gene>
    <name evidence="2" type="ORF">SJ05684_c11430</name>
</gene>
<accession>A0A249PBE7</accession>
<name>A0A249PBE7_9HYPH</name>
<evidence type="ECO:0000313" key="2">
    <source>
        <dbReference type="EMBL" id="ASY62599.1"/>
    </source>
</evidence>
<protein>
    <submittedName>
        <fullName evidence="2">Uncharacterized protein</fullName>
    </submittedName>
</protein>
<dbReference type="EMBL" id="CP023067">
    <property type="protein sequence ID" value="ASY62599.1"/>
    <property type="molecule type" value="Genomic_DNA"/>
</dbReference>
<keyword evidence="3" id="KW-1185">Reference proteome</keyword>